<evidence type="ECO:0000256" key="9">
    <source>
        <dbReference type="PIRSR" id="PIRSR000350-3"/>
    </source>
</evidence>
<dbReference type="InterPro" id="IPR050151">
    <property type="entry name" value="Class-I_Pyr_Nuc-Dis_Oxidored"/>
</dbReference>
<gene>
    <name evidence="14" type="ORF">DCW38_00685</name>
</gene>
<dbReference type="InterPro" id="IPR016156">
    <property type="entry name" value="FAD/NAD-linked_Rdtase_dimer_sf"/>
</dbReference>
<evidence type="ECO:0000256" key="5">
    <source>
        <dbReference type="ARBA" id="ARBA00023027"/>
    </source>
</evidence>
<feature type="binding site" evidence="9">
    <location>
        <position position="300"/>
    </location>
    <ligand>
        <name>FAD</name>
        <dbReference type="ChEBI" id="CHEBI:57692"/>
    </ligand>
</feature>
<accession>A0A350H822</accession>
<feature type="binding site" evidence="9">
    <location>
        <position position="51"/>
    </location>
    <ligand>
        <name>FAD</name>
        <dbReference type="ChEBI" id="CHEBI:57692"/>
    </ligand>
</feature>
<sequence>MMQKFDIAIIGGGTGGYRAAEILASHGKKVVLFEKSNIGGVCLNCGCIPTKALIASAEVIEQMKTSEKFGIKSSHEIDFSKIMARKEKIVKMLTLGLQKKLAKMGISIINKEAFIKGENLIISDNEEYSVENIIIATGSVDAGLRGIDFDGEDVLSSKDILSLNEVPQRLLVIGAGVIGSEFSTVFSYMGSKVTLLEFLPKPFFSTRSSLIMNEGEKILKKSGIDLKTSSSVASIDKEKKMVILSDDSRLEYDKVLIATGRIPVVNSDAKNLGIEITDRGFIKTNNNKQTNIENIYALGDCTEGPMLAHKAYYDAYIASFHILGENEEQMKMCDVPYSIFTIPSISHCGLSEDMCIEQKINYRKIESSYAENGRAATYEARQGIFSMLIGENDRILGVTIIGKESDTLIHEIIPLIHNNIPYTALKRTIHIHPTLSEIIQEALF</sequence>
<dbReference type="GO" id="GO:0004148">
    <property type="term" value="F:dihydrolipoyl dehydrogenase (NADH) activity"/>
    <property type="evidence" value="ECO:0007669"/>
    <property type="project" value="TreeGrafter"/>
</dbReference>
<evidence type="ECO:0000256" key="2">
    <source>
        <dbReference type="ARBA" id="ARBA00022630"/>
    </source>
</evidence>
<evidence type="ECO:0000313" key="14">
    <source>
        <dbReference type="EMBL" id="HAV91688.1"/>
    </source>
</evidence>
<dbReference type="GO" id="GO:0006103">
    <property type="term" value="P:2-oxoglutarate metabolic process"/>
    <property type="evidence" value="ECO:0007669"/>
    <property type="project" value="TreeGrafter"/>
</dbReference>
<comment type="similarity">
    <text evidence="1 11">Belongs to the class-I pyridine nucleotide-disulfide oxidoreductase family.</text>
</comment>
<keyword evidence="7 11" id="KW-0676">Redox-active center</keyword>
<protein>
    <recommendedName>
        <fullName evidence="16">Dihydrolipoyl dehydrogenase</fullName>
    </recommendedName>
</protein>
<evidence type="ECO:0000256" key="8">
    <source>
        <dbReference type="PIRSR" id="PIRSR000350-2"/>
    </source>
</evidence>
<dbReference type="Pfam" id="PF02852">
    <property type="entry name" value="Pyr_redox_dim"/>
    <property type="match status" value="1"/>
</dbReference>
<keyword evidence="6" id="KW-1015">Disulfide bond</keyword>
<dbReference type="Gene3D" id="3.30.390.30">
    <property type="match status" value="1"/>
</dbReference>
<evidence type="ECO:0000256" key="7">
    <source>
        <dbReference type="ARBA" id="ARBA00023284"/>
    </source>
</evidence>
<dbReference type="InterPro" id="IPR001100">
    <property type="entry name" value="Pyr_nuc-diS_OxRdtase"/>
</dbReference>
<feature type="active site" description="Proton acceptor" evidence="8">
    <location>
        <position position="432"/>
    </location>
</feature>
<dbReference type="EMBL" id="DMZY01000023">
    <property type="protein sequence ID" value="HAV91688.1"/>
    <property type="molecule type" value="Genomic_DNA"/>
</dbReference>
<name>A0A350H822_UNCW3</name>
<dbReference type="InterPro" id="IPR012999">
    <property type="entry name" value="Pyr_OxRdtase_I_AS"/>
</dbReference>
<feature type="domain" description="Pyridine nucleotide-disulphide oxidoreductase dimerisation" evidence="12">
    <location>
        <begin position="335"/>
        <end position="442"/>
    </location>
</feature>
<evidence type="ECO:0000256" key="11">
    <source>
        <dbReference type="RuleBase" id="RU003691"/>
    </source>
</evidence>
<feature type="binding site" evidence="9">
    <location>
        <begin position="306"/>
        <end position="309"/>
    </location>
    <ligand>
        <name>FAD</name>
        <dbReference type="ChEBI" id="CHEBI:57692"/>
    </ligand>
</feature>
<dbReference type="InterPro" id="IPR023753">
    <property type="entry name" value="FAD/NAD-binding_dom"/>
</dbReference>
<dbReference type="PRINTS" id="PR00368">
    <property type="entry name" value="FADPNR"/>
</dbReference>
<evidence type="ECO:0000259" key="12">
    <source>
        <dbReference type="Pfam" id="PF02852"/>
    </source>
</evidence>
<comment type="cofactor">
    <cofactor evidence="9">
        <name>FAD</name>
        <dbReference type="ChEBI" id="CHEBI:57692"/>
    </cofactor>
    <text evidence="9">Binds 1 FAD per subunit.</text>
</comment>
<evidence type="ECO:0000256" key="1">
    <source>
        <dbReference type="ARBA" id="ARBA00007532"/>
    </source>
</evidence>
<dbReference type="InterPro" id="IPR036188">
    <property type="entry name" value="FAD/NAD-bd_sf"/>
</dbReference>
<keyword evidence="2 11" id="KW-0285">Flavoprotein</keyword>
<keyword evidence="3 9" id="KW-0274">FAD</keyword>
<evidence type="ECO:0008006" key="16">
    <source>
        <dbReference type="Google" id="ProtNLM"/>
    </source>
</evidence>
<dbReference type="GO" id="GO:0050660">
    <property type="term" value="F:flavin adenine dinucleotide binding"/>
    <property type="evidence" value="ECO:0007669"/>
    <property type="project" value="TreeGrafter"/>
</dbReference>
<dbReference type="Pfam" id="PF07992">
    <property type="entry name" value="Pyr_redox_2"/>
    <property type="match status" value="1"/>
</dbReference>
<feature type="domain" description="FAD/NAD(P)-binding" evidence="13">
    <location>
        <begin position="5"/>
        <end position="314"/>
    </location>
</feature>
<feature type="disulfide bond" description="Redox-active" evidence="10">
    <location>
        <begin position="42"/>
        <end position="47"/>
    </location>
</feature>
<evidence type="ECO:0000256" key="3">
    <source>
        <dbReference type="ARBA" id="ARBA00022827"/>
    </source>
</evidence>
<comment type="caution">
    <text evidence="14">The sequence shown here is derived from an EMBL/GenBank/DDBJ whole genome shotgun (WGS) entry which is preliminary data.</text>
</comment>
<keyword evidence="9" id="KW-0547">Nucleotide-binding</keyword>
<feature type="binding site" evidence="9">
    <location>
        <begin position="137"/>
        <end position="139"/>
    </location>
    <ligand>
        <name>FAD</name>
        <dbReference type="ChEBI" id="CHEBI:57692"/>
    </ligand>
</feature>
<feature type="binding site" evidence="9">
    <location>
        <position position="260"/>
    </location>
    <ligand>
        <name>NAD(+)</name>
        <dbReference type="ChEBI" id="CHEBI:57540"/>
    </ligand>
</feature>
<dbReference type="PIRSF" id="PIRSF000350">
    <property type="entry name" value="Mercury_reductase_MerA"/>
    <property type="match status" value="1"/>
</dbReference>
<dbReference type="SUPFAM" id="SSF55424">
    <property type="entry name" value="FAD/NAD-linked reductases, dimerisation (C-terminal) domain"/>
    <property type="match status" value="1"/>
</dbReference>
<dbReference type="Gene3D" id="3.50.50.60">
    <property type="entry name" value="FAD/NAD(P)-binding domain"/>
    <property type="match status" value="2"/>
</dbReference>
<proteinExistence type="inferred from homology"/>
<evidence type="ECO:0000256" key="4">
    <source>
        <dbReference type="ARBA" id="ARBA00023002"/>
    </source>
</evidence>
<keyword evidence="5 9" id="KW-0520">NAD</keyword>
<evidence type="ECO:0000259" key="13">
    <source>
        <dbReference type="Pfam" id="PF07992"/>
    </source>
</evidence>
<keyword evidence="4 11" id="KW-0560">Oxidoreductase</keyword>
<feature type="binding site" evidence="9">
    <location>
        <begin position="174"/>
        <end position="181"/>
    </location>
    <ligand>
        <name>NAD(+)</name>
        <dbReference type="ChEBI" id="CHEBI:57540"/>
    </ligand>
</feature>
<feature type="binding site" evidence="9">
    <location>
        <position position="197"/>
    </location>
    <ligand>
        <name>NAD(+)</name>
        <dbReference type="ChEBI" id="CHEBI:57540"/>
    </ligand>
</feature>
<reference evidence="14 15" key="1">
    <citation type="journal article" date="2018" name="Nat. Biotechnol.">
        <title>A standardized bacterial taxonomy based on genome phylogeny substantially revises the tree of life.</title>
        <authorList>
            <person name="Parks D.H."/>
            <person name="Chuvochina M."/>
            <person name="Waite D.W."/>
            <person name="Rinke C."/>
            <person name="Skarshewski A."/>
            <person name="Chaumeil P.A."/>
            <person name="Hugenholtz P."/>
        </authorList>
    </citation>
    <scope>NUCLEOTIDE SEQUENCE [LARGE SCALE GENOMIC DNA]</scope>
    <source>
        <strain evidence="14">UBA9956</strain>
    </source>
</reference>
<evidence type="ECO:0000313" key="15">
    <source>
        <dbReference type="Proteomes" id="UP000264062"/>
    </source>
</evidence>
<dbReference type="Proteomes" id="UP000264062">
    <property type="component" value="Unassembled WGS sequence"/>
</dbReference>
<dbReference type="SUPFAM" id="SSF51905">
    <property type="entry name" value="FAD/NAD(P)-binding domain"/>
    <property type="match status" value="1"/>
</dbReference>
<dbReference type="AlphaFoldDB" id="A0A350H822"/>
<dbReference type="InterPro" id="IPR004099">
    <property type="entry name" value="Pyr_nucl-diS_OxRdtase_dimer"/>
</dbReference>
<dbReference type="PANTHER" id="PTHR22912">
    <property type="entry name" value="DISULFIDE OXIDOREDUCTASE"/>
    <property type="match status" value="1"/>
</dbReference>
<dbReference type="PROSITE" id="PS00076">
    <property type="entry name" value="PYRIDINE_REDOX_1"/>
    <property type="match status" value="1"/>
</dbReference>
<dbReference type="PRINTS" id="PR00411">
    <property type="entry name" value="PNDRDTASEI"/>
</dbReference>
<evidence type="ECO:0000256" key="10">
    <source>
        <dbReference type="PIRSR" id="PIRSR000350-4"/>
    </source>
</evidence>
<organism evidence="14 15">
    <name type="scientific">candidate division WOR-3 bacterium</name>
    <dbReference type="NCBI Taxonomy" id="2052148"/>
    <lineage>
        <taxon>Bacteria</taxon>
        <taxon>Bacteria division WOR-3</taxon>
    </lineage>
</organism>
<dbReference type="PANTHER" id="PTHR22912:SF217">
    <property type="entry name" value="DIHYDROLIPOYL DEHYDROGENASE"/>
    <property type="match status" value="1"/>
</dbReference>
<evidence type="ECO:0000256" key="6">
    <source>
        <dbReference type="ARBA" id="ARBA00023157"/>
    </source>
</evidence>